<evidence type="ECO:0000256" key="1">
    <source>
        <dbReference type="ARBA" id="ARBA00022649"/>
    </source>
</evidence>
<dbReference type="PANTHER" id="PTHR30087:SF1">
    <property type="entry name" value="HYPOTHETICAL CYTOSOLIC PROTEIN"/>
    <property type="match status" value="1"/>
</dbReference>
<name>K2Q6D6_9HYPH</name>
<sequence>MTGYRLRPSAEEDMDAIWDYTRRTRSAAHADRYIDDLFDAFERLVQTPQLGQKAVGVSDGYRRLRVNHHLIFYRGGGDRQHRGRSHHSRASRPCRQAGRMTSMPAKILISACLLGRPVRYDGKGKPLHDPLIERWKAEGRLVGYCPEQAGGLPTPRPPAEIEGGKNGEDVLAGRARVLEVTGGDVTEEFLAGGRKAVAFAREQGCEIALLIDGSPSCGSSFIYDGSFSGTRHPGFGVTAALMRQAGIEVFSDRDLDKLEAHLESIR</sequence>
<dbReference type="Proteomes" id="UP000007123">
    <property type="component" value="Unassembled WGS sequence"/>
</dbReference>
<accession>K2Q6D6</accession>
<reference evidence="3 4" key="1">
    <citation type="journal article" date="2012" name="J. Bacteriol.">
        <title>Draft Genome Sequence of Agrobacterium albertimagni Strain AOL15.</title>
        <authorList>
            <person name="Trimble W.L."/>
            <person name="Phung le T."/>
            <person name="Meyer F."/>
            <person name="Gilbert J.A."/>
            <person name="Silver S."/>
        </authorList>
    </citation>
    <scope>NUCLEOTIDE SEQUENCE [LARGE SCALE GENOMIC DNA]</scope>
    <source>
        <strain evidence="3 4">AOL15</strain>
    </source>
</reference>
<dbReference type="PANTHER" id="PTHR30087">
    <property type="entry name" value="INNER MEMBRANE PROTEIN"/>
    <property type="match status" value="1"/>
</dbReference>
<dbReference type="eggNOG" id="COG1683">
    <property type="taxonomic scope" value="Bacteria"/>
</dbReference>
<evidence type="ECO:0000256" key="2">
    <source>
        <dbReference type="SAM" id="MobiDB-lite"/>
    </source>
</evidence>
<feature type="region of interest" description="Disordered" evidence="2">
    <location>
        <begin position="75"/>
        <end position="97"/>
    </location>
</feature>
<dbReference type="Pfam" id="PF04463">
    <property type="entry name" value="2-thiour_desulf"/>
    <property type="match status" value="1"/>
</dbReference>
<organism evidence="3 4">
    <name type="scientific">Agrobacterium albertimagni AOL15</name>
    <dbReference type="NCBI Taxonomy" id="1156935"/>
    <lineage>
        <taxon>Bacteria</taxon>
        <taxon>Pseudomonadati</taxon>
        <taxon>Pseudomonadota</taxon>
        <taxon>Alphaproteobacteria</taxon>
        <taxon>Hyphomicrobiales</taxon>
        <taxon>Rhizobiaceae</taxon>
        <taxon>Rhizobium/Agrobacterium group</taxon>
        <taxon>Agrobacterium</taxon>
    </lineage>
</organism>
<protein>
    <submittedName>
        <fullName evidence="3">Uncharacterized protein</fullName>
    </submittedName>
</protein>
<dbReference type="OrthoDB" id="495783at2"/>
<dbReference type="STRING" id="1156935.QWE_13333"/>
<dbReference type="InterPro" id="IPR007712">
    <property type="entry name" value="RelE/ParE_toxin"/>
</dbReference>
<evidence type="ECO:0000313" key="4">
    <source>
        <dbReference type="Proteomes" id="UP000007123"/>
    </source>
</evidence>
<gene>
    <name evidence="3" type="ORF">QWE_13333</name>
</gene>
<dbReference type="InterPro" id="IPR007553">
    <property type="entry name" value="2-thiour_desulf"/>
</dbReference>
<dbReference type="eggNOG" id="COG3668">
    <property type="taxonomic scope" value="Bacteria"/>
</dbReference>
<dbReference type="PATRIC" id="fig|1156935.5.peg.2698"/>
<dbReference type="AlphaFoldDB" id="K2Q6D6"/>
<dbReference type="Gene3D" id="3.30.2310.20">
    <property type="entry name" value="RelE-like"/>
    <property type="match status" value="1"/>
</dbReference>
<dbReference type="Pfam" id="PF05016">
    <property type="entry name" value="ParE_toxin"/>
    <property type="match status" value="1"/>
</dbReference>
<dbReference type="InterPro" id="IPR035093">
    <property type="entry name" value="RelE/ParE_toxin_dom_sf"/>
</dbReference>
<comment type="caution">
    <text evidence="3">The sequence shown here is derived from an EMBL/GenBank/DDBJ whole genome shotgun (WGS) entry which is preliminary data.</text>
</comment>
<keyword evidence="1" id="KW-1277">Toxin-antitoxin system</keyword>
<dbReference type="EMBL" id="ALJF01000010">
    <property type="protein sequence ID" value="EKF59239.1"/>
    <property type="molecule type" value="Genomic_DNA"/>
</dbReference>
<evidence type="ECO:0000313" key="3">
    <source>
        <dbReference type="EMBL" id="EKF59239.1"/>
    </source>
</evidence>
<proteinExistence type="predicted"/>
<keyword evidence="4" id="KW-1185">Reference proteome</keyword>
<feature type="compositionally biased region" description="Basic residues" evidence="2">
    <location>
        <begin position="81"/>
        <end position="92"/>
    </location>
</feature>